<keyword evidence="3" id="KW-1185">Reference proteome</keyword>
<feature type="compositionally biased region" description="Basic and acidic residues" evidence="1">
    <location>
        <begin position="73"/>
        <end position="87"/>
    </location>
</feature>
<dbReference type="EMBL" id="JASPKY010000073">
    <property type="protein sequence ID" value="KAK9739564.1"/>
    <property type="molecule type" value="Genomic_DNA"/>
</dbReference>
<feature type="compositionally biased region" description="Basic residues" evidence="1">
    <location>
        <begin position="15"/>
        <end position="24"/>
    </location>
</feature>
<feature type="compositionally biased region" description="Basic and acidic residues" evidence="1">
    <location>
        <begin position="100"/>
        <end position="114"/>
    </location>
</feature>
<dbReference type="AlphaFoldDB" id="A0AAW1M0G2"/>
<feature type="compositionally biased region" description="Polar residues" evidence="1">
    <location>
        <begin position="119"/>
        <end position="129"/>
    </location>
</feature>
<evidence type="ECO:0000313" key="3">
    <source>
        <dbReference type="Proteomes" id="UP001458880"/>
    </source>
</evidence>
<proteinExistence type="predicted"/>
<gene>
    <name evidence="2" type="ORF">QE152_g8874</name>
</gene>
<name>A0AAW1M0G2_POPJA</name>
<accession>A0AAW1M0G2</accession>
<feature type="compositionally biased region" description="Basic and acidic residues" evidence="1">
    <location>
        <begin position="1"/>
        <end position="14"/>
    </location>
</feature>
<evidence type="ECO:0000313" key="2">
    <source>
        <dbReference type="EMBL" id="KAK9739564.1"/>
    </source>
</evidence>
<reference evidence="2 3" key="1">
    <citation type="journal article" date="2024" name="BMC Genomics">
        <title>De novo assembly and annotation of Popillia japonica's genome with initial clues to its potential as an invasive pest.</title>
        <authorList>
            <person name="Cucini C."/>
            <person name="Boschi S."/>
            <person name="Funari R."/>
            <person name="Cardaioli E."/>
            <person name="Iannotti N."/>
            <person name="Marturano G."/>
            <person name="Paoli F."/>
            <person name="Bruttini M."/>
            <person name="Carapelli A."/>
            <person name="Frati F."/>
            <person name="Nardi F."/>
        </authorList>
    </citation>
    <scope>NUCLEOTIDE SEQUENCE [LARGE SCALE GENOMIC DNA]</scope>
    <source>
        <strain evidence="2">DMR45628</strain>
    </source>
</reference>
<sequence>MQIQDCEKDHPEHTRRGKRRQIRKTRLDERSLDPIDLNENSTRRGKRRQIRKTRLDEILAGMEKNNSKQPLYDFKHSHDNSYDENSKKAKKNNSKQPLYDFKHSHDNSYDENSKKAKLTTINYTGQYRT</sequence>
<protein>
    <submittedName>
        <fullName evidence="2">Uncharacterized protein</fullName>
    </submittedName>
</protein>
<feature type="region of interest" description="Disordered" evidence="1">
    <location>
        <begin position="1"/>
        <end position="129"/>
    </location>
</feature>
<evidence type="ECO:0000256" key="1">
    <source>
        <dbReference type="SAM" id="MobiDB-lite"/>
    </source>
</evidence>
<feature type="compositionally biased region" description="Basic residues" evidence="1">
    <location>
        <begin position="43"/>
        <end position="52"/>
    </location>
</feature>
<dbReference type="Proteomes" id="UP001458880">
    <property type="component" value="Unassembled WGS sequence"/>
</dbReference>
<comment type="caution">
    <text evidence="2">The sequence shown here is derived from an EMBL/GenBank/DDBJ whole genome shotgun (WGS) entry which is preliminary data.</text>
</comment>
<organism evidence="2 3">
    <name type="scientific">Popillia japonica</name>
    <name type="common">Japanese beetle</name>
    <dbReference type="NCBI Taxonomy" id="7064"/>
    <lineage>
        <taxon>Eukaryota</taxon>
        <taxon>Metazoa</taxon>
        <taxon>Ecdysozoa</taxon>
        <taxon>Arthropoda</taxon>
        <taxon>Hexapoda</taxon>
        <taxon>Insecta</taxon>
        <taxon>Pterygota</taxon>
        <taxon>Neoptera</taxon>
        <taxon>Endopterygota</taxon>
        <taxon>Coleoptera</taxon>
        <taxon>Polyphaga</taxon>
        <taxon>Scarabaeiformia</taxon>
        <taxon>Scarabaeidae</taxon>
        <taxon>Rutelinae</taxon>
        <taxon>Popillia</taxon>
    </lineage>
</organism>